<protein>
    <recommendedName>
        <fullName evidence="3">Aminotransferase-like plant mobile domain-containing protein</fullName>
    </recommendedName>
</protein>
<accession>A0A5J9WKC8</accession>
<keyword evidence="2" id="KW-1185">Reference proteome</keyword>
<comment type="caution">
    <text evidence="1">The sequence shown here is derived from an EMBL/GenBank/DDBJ whole genome shotgun (WGS) entry which is preliminary data.</text>
</comment>
<sequence length="688" mass="76946">MAEPLFDPSCIRIKHRFSTYRLHDVVNSLSDTQKQFVERSSFQKLLNVSKFSCPAPLMQWVMDHLIVGLAEFRHQDKCIKFTKQMMKLVLGVPSGELPVKLSSSNEAICAIVEDLKAGYVVGQKCSFANLTSMLLSDENEESFMRSFVLLVISSVMCPSTQNYVNLNYLYSLIDITNVGTYDWVGHALDILFSEVKRYQVKVGTEISQGQFYVGSCLPFLAIVYMDFLDLEHPDVDRKKTSIGRNDYGAILFRDVSTTPYAVQAATVDEDPANDGLNAVEPDEVPSNAPNVDHPQVDEHPSFSNILAQVDASIRPLASNHFELMFKEVSDYMDASSTVLAPGVINGLGPILANRISLLSSDVYLHAMSLNQNNAVNDSHYRQSTNSPVIASSDCHGHSNSEDIVGDFYISQRIPLVNRDISMVDLPSGLRDINDADTNNGILIAMGSDAGAANVAESPMTQPLDGVIVHSGQVRTGTSTIDKRNRKKRHAISFDEDCVTLKLSNVVEDFYIKYVRIERSADLVPDPNAHHDDSDSDADDDMVDAQVVLPPFISICGFVCSYQSFRDSLKPMGYLDYDVMNLYVQMFNHEHKDDSGGSKHDLLHDSDWFNPRAVEPELTRINAEFDILHADLRACKVAGIFDRSFESYEVSYPSCPKHSSSYFMTKNEGGIYIMLFMEYFNGRYVIKFH</sequence>
<feature type="non-terminal residue" evidence="1">
    <location>
        <position position="688"/>
    </location>
</feature>
<evidence type="ECO:0000313" key="2">
    <source>
        <dbReference type="Proteomes" id="UP000324897"/>
    </source>
</evidence>
<name>A0A5J9WKC8_9POAL</name>
<proteinExistence type="predicted"/>
<dbReference type="AlphaFoldDB" id="A0A5J9WKC8"/>
<evidence type="ECO:0008006" key="3">
    <source>
        <dbReference type="Google" id="ProtNLM"/>
    </source>
</evidence>
<dbReference type="Gramene" id="TVU47820">
    <property type="protein sequence ID" value="TVU47820"/>
    <property type="gene ID" value="EJB05_07429"/>
</dbReference>
<dbReference type="OrthoDB" id="661197at2759"/>
<dbReference type="EMBL" id="RWGY01000004">
    <property type="protein sequence ID" value="TVU47820.1"/>
    <property type="molecule type" value="Genomic_DNA"/>
</dbReference>
<organism evidence="1 2">
    <name type="scientific">Eragrostis curvula</name>
    <name type="common">weeping love grass</name>
    <dbReference type="NCBI Taxonomy" id="38414"/>
    <lineage>
        <taxon>Eukaryota</taxon>
        <taxon>Viridiplantae</taxon>
        <taxon>Streptophyta</taxon>
        <taxon>Embryophyta</taxon>
        <taxon>Tracheophyta</taxon>
        <taxon>Spermatophyta</taxon>
        <taxon>Magnoliopsida</taxon>
        <taxon>Liliopsida</taxon>
        <taxon>Poales</taxon>
        <taxon>Poaceae</taxon>
        <taxon>PACMAD clade</taxon>
        <taxon>Chloridoideae</taxon>
        <taxon>Eragrostideae</taxon>
        <taxon>Eragrostidinae</taxon>
        <taxon>Eragrostis</taxon>
    </lineage>
</organism>
<gene>
    <name evidence="1" type="ORF">EJB05_07429</name>
</gene>
<reference evidence="1 2" key="1">
    <citation type="journal article" date="2019" name="Sci. Rep.">
        <title>A high-quality genome of Eragrostis curvula grass provides insights into Poaceae evolution and supports new strategies to enhance forage quality.</title>
        <authorList>
            <person name="Carballo J."/>
            <person name="Santos B.A.C.M."/>
            <person name="Zappacosta D."/>
            <person name="Garbus I."/>
            <person name="Selva J.P."/>
            <person name="Gallo C.A."/>
            <person name="Diaz A."/>
            <person name="Albertini E."/>
            <person name="Caccamo M."/>
            <person name="Echenique V."/>
        </authorList>
    </citation>
    <scope>NUCLEOTIDE SEQUENCE [LARGE SCALE GENOMIC DNA]</scope>
    <source>
        <strain evidence="2">cv. Victoria</strain>
        <tissue evidence="1">Leaf</tissue>
    </source>
</reference>
<dbReference type="PANTHER" id="PTHR34835">
    <property type="entry name" value="OS07G0283600 PROTEIN-RELATED"/>
    <property type="match status" value="1"/>
</dbReference>
<dbReference type="Proteomes" id="UP000324897">
    <property type="component" value="Chromosome 5"/>
</dbReference>
<dbReference type="PANTHER" id="PTHR34835:SF77">
    <property type="entry name" value="OS08G0365200 PROTEIN"/>
    <property type="match status" value="1"/>
</dbReference>
<evidence type="ECO:0000313" key="1">
    <source>
        <dbReference type="EMBL" id="TVU47820.1"/>
    </source>
</evidence>